<dbReference type="EMBL" id="KB705544">
    <property type="protein sequence ID" value="EMR72018.1"/>
    <property type="molecule type" value="Genomic_DNA"/>
</dbReference>
<dbReference type="Proteomes" id="UP000012174">
    <property type="component" value="Unassembled WGS sequence"/>
</dbReference>
<organism evidence="2 3">
    <name type="scientific">Eutypa lata (strain UCR-EL1)</name>
    <name type="common">Grapevine dieback disease fungus</name>
    <name type="synonym">Eutypa armeniacae</name>
    <dbReference type="NCBI Taxonomy" id="1287681"/>
    <lineage>
        <taxon>Eukaryota</taxon>
        <taxon>Fungi</taxon>
        <taxon>Dikarya</taxon>
        <taxon>Ascomycota</taxon>
        <taxon>Pezizomycotina</taxon>
        <taxon>Sordariomycetes</taxon>
        <taxon>Xylariomycetidae</taxon>
        <taxon>Xylariales</taxon>
        <taxon>Diatrypaceae</taxon>
        <taxon>Eutypa</taxon>
    </lineage>
</organism>
<proteinExistence type="predicted"/>
<evidence type="ECO:0000256" key="1">
    <source>
        <dbReference type="SAM" id="MobiDB-lite"/>
    </source>
</evidence>
<feature type="compositionally biased region" description="Basic and acidic residues" evidence="1">
    <location>
        <begin position="145"/>
        <end position="159"/>
    </location>
</feature>
<reference evidence="3" key="1">
    <citation type="journal article" date="2013" name="Genome Announc.">
        <title>Draft genome sequence of the grapevine dieback fungus Eutypa lata UCR-EL1.</title>
        <authorList>
            <person name="Blanco-Ulate B."/>
            <person name="Rolshausen P.E."/>
            <person name="Cantu D."/>
        </authorList>
    </citation>
    <scope>NUCLEOTIDE SEQUENCE [LARGE SCALE GENOMIC DNA]</scope>
    <source>
        <strain evidence="3">UCR-EL1</strain>
    </source>
</reference>
<keyword evidence="3" id="KW-1185">Reference proteome</keyword>
<sequence length="177" mass="19298">MCNDIYTWYLDCGCSIYQNTFECHVARRCQATDGLTLRETVPLPAPPPRIPPGLLSCKRNAATRPVWGECPACRRPAAKGADALKKKKKTKKRDGMQLEVPKAGGALVLPSSNTTSTLGSGIESSVDTSVQYDDTPSPDGKALARVRDSFMKLAEEHRPSPLKYQDDDDDDDTGKAL</sequence>
<dbReference type="KEGG" id="ela:UCREL1_936"/>
<accession>M7T557</accession>
<name>M7T557_EUTLA</name>
<feature type="region of interest" description="Disordered" evidence="1">
    <location>
        <begin position="81"/>
        <end position="177"/>
    </location>
</feature>
<gene>
    <name evidence="2" type="ORF">UCREL1_936</name>
</gene>
<dbReference type="eggNOG" id="ENOG502RAHX">
    <property type="taxonomic scope" value="Eukaryota"/>
</dbReference>
<protein>
    <submittedName>
        <fullName evidence="2">Uncharacterized protein</fullName>
    </submittedName>
</protein>
<dbReference type="HOGENOM" id="CLU_1517863_0_0_1"/>
<evidence type="ECO:0000313" key="2">
    <source>
        <dbReference type="EMBL" id="EMR72018.1"/>
    </source>
</evidence>
<feature type="compositionally biased region" description="Acidic residues" evidence="1">
    <location>
        <begin position="166"/>
        <end position="177"/>
    </location>
</feature>
<evidence type="ECO:0000313" key="3">
    <source>
        <dbReference type="Proteomes" id="UP000012174"/>
    </source>
</evidence>
<feature type="compositionally biased region" description="Polar residues" evidence="1">
    <location>
        <begin position="110"/>
        <end position="134"/>
    </location>
</feature>
<dbReference type="AlphaFoldDB" id="M7T557"/>
<dbReference type="OrthoDB" id="5221304at2759"/>